<dbReference type="AlphaFoldDB" id="A0A1F6BM62"/>
<dbReference type="InterPro" id="IPR001374">
    <property type="entry name" value="R3H_dom"/>
</dbReference>
<dbReference type="SUPFAM" id="SSF82708">
    <property type="entry name" value="R3H domain"/>
    <property type="match status" value="1"/>
</dbReference>
<keyword evidence="1" id="KW-0175">Coiled coil</keyword>
<dbReference type="InterPro" id="IPR034079">
    <property type="entry name" value="R3H_KhpB"/>
</dbReference>
<sequence length="142" mass="16289">MENTVEKTKNMLELMGFNGARVDFDEEHSKISIFIDDEVIEPRVATTLPAIEHILNLMCKKEKALVVDLNYYRKERERLIAELARAAAKKATVTREEVELPPMNAYERRLVHLEITTHPDLKTESAGIGKERHVIIKHLSPS</sequence>
<dbReference type="Proteomes" id="UP000179324">
    <property type="component" value="Unassembled WGS sequence"/>
</dbReference>
<protein>
    <recommendedName>
        <fullName evidence="2">R3H domain-containing protein</fullName>
    </recommendedName>
</protein>
<dbReference type="InterPro" id="IPR015946">
    <property type="entry name" value="KH_dom-like_a/b"/>
</dbReference>
<reference evidence="3 4" key="1">
    <citation type="journal article" date="2016" name="Nat. Commun.">
        <title>Thousands of microbial genomes shed light on interconnected biogeochemical processes in an aquifer system.</title>
        <authorList>
            <person name="Anantharaman K."/>
            <person name="Brown C.T."/>
            <person name="Hug L.A."/>
            <person name="Sharon I."/>
            <person name="Castelle C.J."/>
            <person name="Probst A.J."/>
            <person name="Thomas B.C."/>
            <person name="Singh A."/>
            <person name="Wilkins M.J."/>
            <person name="Karaoz U."/>
            <person name="Brodie E.L."/>
            <person name="Williams K.H."/>
            <person name="Hubbard S.S."/>
            <person name="Banfield J.F."/>
        </authorList>
    </citation>
    <scope>NUCLEOTIDE SEQUENCE [LARGE SCALE GENOMIC DNA]</scope>
</reference>
<dbReference type="InterPro" id="IPR039247">
    <property type="entry name" value="KhpB"/>
</dbReference>
<dbReference type="PANTHER" id="PTHR35800">
    <property type="entry name" value="PROTEIN JAG"/>
    <property type="match status" value="1"/>
</dbReference>
<evidence type="ECO:0000256" key="1">
    <source>
        <dbReference type="SAM" id="Coils"/>
    </source>
</evidence>
<proteinExistence type="predicted"/>
<dbReference type="EMBL" id="MFKI01000034">
    <property type="protein sequence ID" value="OGG38014.1"/>
    <property type="molecule type" value="Genomic_DNA"/>
</dbReference>
<dbReference type="Gene3D" id="3.30.1370.50">
    <property type="entry name" value="R3H-like domain"/>
    <property type="match status" value="1"/>
</dbReference>
<dbReference type="CDD" id="cd02644">
    <property type="entry name" value="R3H_jag"/>
    <property type="match status" value="1"/>
</dbReference>
<dbReference type="GO" id="GO:0003723">
    <property type="term" value="F:RNA binding"/>
    <property type="evidence" value="ECO:0007669"/>
    <property type="project" value="InterPro"/>
</dbReference>
<name>A0A1F6BM62_9BACT</name>
<evidence type="ECO:0000313" key="4">
    <source>
        <dbReference type="Proteomes" id="UP000179324"/>
    </source>
</evidence>
<evidence type="ECO:0000313" key="3">
    <source>
        <dbReference type="EMBL" id="OGG38014.1"/>
    </source>
</evidence>
<feature type="coiled-coil region" evidence="1">
    <location>
        <begin position="69"/>
        <end position="96"/>
    </location>
</feature>
<dbReference type="PROSITE" id="PS51061">
    <property type="entry name" value="R3H"/>
    <property type="match status" value="1"/>
</dbReference>
<dbReference type="SMART" id="SM00393">
    <property type="entry name" value="R3H"/>
    <property type="match status" value="1"/>
</dbReference>
<dbReference type="InterPro" id="IPR036867">
    <property type="entry name" value="R3H_dom_sf"/>
</dbReference>
<organism evidence="3 4">
    <name type="scientific">Candidatus Jorgensenbacteria bacterium GWC1_48_12</name>
    <dbReference type="NCBI Taxonomy" id="1798469"/>
    <lineage>
        <taxon>Bacteria</taxon>
        <taxon>Candidatus Joergenseniibacteriota</taxon>
    </lineage>
</organism>
<accession>A0A1F6BM62</accession>
<feature type="domain" description="R3H" evidence="2">
    <location>
        <begin position="74"/>
        <end position="140"/>
    </location>
</feature>
<dbReference type="PANTHER" id="PTHR35800:SF1">
    <property type="entry name" value="RNA-BINDING PROTEIN KHPB"/>
    <property type="match status" value="1"/>
</dbReference>
<dbReference type="Gene3D" id="3.30.300.20">
    <property type="match status" value="1"/>
</dbReference>
<comment type="caution">
    <text evidence="3">The sequence shown here is derived from an EMBL/GenBank/DDBJ whole genome shotgun (WGS) entry which is preliminary data.</text>
</comment>
<evidence type="ECO:0000259" key="2">
    <source>
        <dbReference type="PROSITE" id="PS51061"/>
    </source>
</evidence>
<dbReference type="Pfam" id="PF01424">
    <property type="entry name" value="R3H"/>
    <property type="match status" value="1"/>
</dbReference>
<gene>
    <name evidence="3" type="ORF">A2127_01285</name>
</gene>